<dbReference type="PROSITE" id="PS50835">
    <property type="entry name" value="IG_LIKE"/>
    <property type="match status" value="1"/>
</dbReference>
<dbReference type="InterPro" id="IPR022038">
    <property type="entry name" value="Ig-like_bact"/>
</dbReference>
<dbReference type="Pfam" id="PF14478">
    <property type="entry name" value="DUF4430"/>
    <property type="match status" value="1"/>
</dbReference>
<dbReference type="Gene3D" id="2.160.20.110">
    <property type="match status" value="2"/>
</dbReference>
<evidence type="ECO:0000256" key="1">
    <source>
        <dbReference type="SAM" id="SignalP"/>
    </source>
</evidence>
<accession>A0ABV1AHC1</accession>
<evidence type="ECO:0000313" key="3">
    <source>
        <dbReference type="EMBL" id="MEQ2357262.1"/>
    </source>
</evidence>
<evidence type="ECO:0000313" key="4">
    <source>
        <dbReference type="Proteomes" id="UP001446032"/>
    </source>
</evidence>
<feature type="signal peptide" evidence="1">
    <location>
        <begin position="1"/>
        <end position="30"/>
    </location>
</feature>
<gene>
    <name evidence="3" type="ORF">WMO75_02710</name>
</gene>
<keyword evidence="4" id="KW-1185">Reference proteome</keyword>
<dbReference type="Gene3D" id="2.170.130.30">
    <property type="match status" value="1"/>
</dbReference>
<protein>
    <submittedName>
        <fullName evidence="3">DUF4430 domain-containing protein</fullName>
    </submittedName>
</protein>
<organism evidence="3 4">
    <name type="scientific">Blautia intestinihominis</name>
    <dbReference type="NCBI Taxonomy" id="3133152"/>
    <lineage>
        <taxon>Bacteria</taxon>
        <taxon>Bacillati</taxon>
        <taxon>Bacillota</taxon>
        <taxon>Clostridia</taxon>
        <taxon>Lachnospirales</taxon>
        <taxon>Lachnospiraceae</taxon>
        <taxon>Blautia</taxon>
    </lineage>
</organism>
<dbReference type="Pfam" id="PF12733">
    <property type="entry name" value="Cadherin-like"/>
    <property type="match status" value="1"/>
</dbReference>
<name>A0ABV1AHC1_9FIRM</name>
<reference evidence="3 4" key="1">
    <citation type="submission" date="2024-03" db="EMBL/GenBank/DDBJ databases">
        <title>Human intestinal bacterial collection.</title>
        <authorList>
            <person name="Pauvert C."/>
            <person name="Hitch T.C.A."/>
            <person name="Clavel T."/>
        </authorList>
    </citation>
    <scope>NUCLEOTIDE SEQUENCE [LARGE SCALE GENOMIC DNA]</scope>
    <source>
        <strain evidence="3 4">CLA-AA-H95</strain>
    </source>
</reference>
<proteinExistence type="predicted"/>
<dbReference type="InterPro" id="IPR025883">
    <property type="entry name" value="Cadherin-like_domain"/>
</dbReference>
<comment type="caution">
    <text evidence="3">The sequence shown here is derived from an EMBL/GenBank/DDBJ whole genome shotgun (WGS) entry which is preliminary data.</text>
</comment>
<dbReference type="InterPro" id="IPR027954">
    <property type="entry name" value="Transcobalamin-like_C"/>
</dbReference>
<dbReference type="Proteomes" id="UP001446032">
    <property type="component" value="Unassembled WGS sequence"/>
</dbReference>
<dbReference type="Pfam" id="PF07523">
    <property type="entry name" value="Big_3"/>
    <property type="match status" value="1"/>
</dbReference>
<dbReference type="RefSeq" id="WP_349077561.1">
    <property type="nucleotide sequence ID" value="NZ_JBBMEI010000004.1"/>
</dbReference>
<feature type="chain" id="PRO_5047025507" evidence="1">
    <location>
        <begin position="31"/>
        <end position="1719"/>
    </location>
</feature>
<keyword evidence="1" id="KW-0732">Signal</keyword>
<dbReference type="Gene3D" id="2.60.40.2700">
    <property type="match status" value="2"/>
</dbReference>
<feature type="non-terminal residue" evidence="3">
    <location>
        <position position="1719"/>
    </location>
</feature>
<dbReference type="EMBL" id="JBBMEI010000004">
    <property type="protein sequence ID" value="MEQ2357262.1"/>
    <property type="molecule type" value="Genomic_DNA"/>
</dbReference>
<sequence length="1719" mass="187108">MKRKELFRRLSAISMAAMMTVTAVPSNIFAADIEFTDSEQETTEADAETAEADVDFADAEEESQADVEEPEVEDAVQEAEGGTGEADIFSDKNETVEEDFQSDAAGTATPAADATVHMTISVAGVLADAKDGTAMAQRDVTVKDLNSDGILTYDEALSAAHDEYYEGGAAAGYASADSQYGLSLTKLWGDTSGYFGYWDNDRSCNNLSDEVKADDYLTAFVYKDQSAWSDSYTRFVQKEYQATVGKAVTVSVEKASYDENYNTVFAAYDAAGLTAYDSEYKPLAADAYSVDGSNVTFNQAGTYYLATAGTDSVNLVPAVAKVTVEAWKAPFSNIRLYASDMDYTNEQDPIVYTPDYDADVHQYAVTVPDYLSSLYAAVNYADGVKHYSVMYTTSWGKYGSGHSSTIEDNVDTGNAYFPNGYVGIYYQDGSPDAQDKAYLFNVNQYTTLKDLTIDGLVDQEFDREIKTYHVYADDAKNSISITPTAYKSNYVVNINGTDVTSGETYELPYNWDENGKMEVSITVSKDGMTATTYTVNLEKIPKKDTPVIIEQPVKRADYIINEKTEEISFKASANGELAYQWYVNSTDSNEGGTLIQGATKAVYAPASDKTGTFYYYCVVTNKDRTENNVTSTNATCVVIDEDPTPVAKITTLGDELPNDYPYAWKRGYIYNIGDTPTPLKVEATSAVEGGSWSYQWMYTTKAYDPESWGICGITTSNEYAPYTNKKRVNNTGLFYGCQVTYTYKGKEYTSWASTGEMYTEGEGEIVGAYVFIKATSASVSAPIINKQPVGATYNVGDIIIPLAVSASGKGSVSYQWYINDAENTENGTAIEGATESEYTPGTTEEAGIKYYYCVVTNSLQGYTSSITSEIAKIEIKSVKDLIKDKLSGSGTQEDPYLIKTAEDCQSVAELVAEGIPFKDAYLRQENDITLPAGWKPIGVTKDGSNDIKRGQNLNAFSGILDGNNKTITIPEGGLPLLGYVQNAEVRNLNIYGTKIAGYGLVNNFEGVGLSGNAITIENVTLKRGSSTLKSGFLGANVTTNGYAGCSAGFVATLRNCTVEEGVVIGYDRDQTMIGSFAGRMQGKLENCVSHAAVYGKDYVGGIIGTRDNAMGNCAVSGCEFNGTVEASGQHAGGIAGGGYENNTAPNGIKITINNCKVGGTVTGADKVGGILGGDSYEVQVWNPYTMKGNSFTGKVQATAENASYIGGIIGFYESLNKFDDISNNYYAKDCGADRGIGFVQYVDTNCTTHETASGATYFSTEKNTDDCPAVVGCNWKAQHNRTDDPLGADAAKLANTDGVKLYAEKLEISGDYRTEFNQGEDLDLTGMTVKAQMSDGTTRDVAVSELTIDGYNKDGHGEQTLTLSYSGASTQIVVKVLKKDAQDIKVNFMLLGDQKHDSDTDKTYHTLHADNLETWIADSEYEVGGNATVLDVVTKVLTENEYTFENAKGNYISSITKADGTKLAEKDNGTNSGWMYTLNGSHPELAVNEQYLEDGDTIVFHYTDDYTKEHDHVWSSEWTFDENAHWHECTYQWSKCDITDNTKKNGYAAHTFDEGKVTKEPTCKEAGEKLYTCTVCGATKTEEIAKTDKHTYDKGVVTKKATYTATGVKTYTCTVCGATKTETIPKLKHTPKYVWKTVSKATVFQPEKQVGYCVYCKHTQTRYHGSKLKATIKLNTTAITLQRKQATRMVRVSMANGDSVKSWASTNTKIVTVDRNGLI</sequence>
<dbReference type="InterPro" id="IPR007110">
    <property type="entry name" value="Ig-like_dom"/>
</dbReference>
<evidence type="ECO:0000259" key="2">
    <source>
        <dbReference type="PROSITE" id="PS50835"/>
    </source>
</evidence>
<feature type="domain" description="Ig-like" evidence="2">
    <location>
        <begin position="782"/>
        <end position="867"/>
    </location>
</feature>
<dbReference type="Gene3D" id="2.60.40.3630">
    <property type="match status" value="1"/>
</dbReference>